<dbReference type="Pfam" id="PF00620">
    <property type="entry name" value="RhoGAP"/>
    <property type="match status" value="1"/>
</dbReference>
<dbReference type="CDD" id="cd00159">
    <property type="entry name" value="RhoGAP"/>
    <property type="match status" value="1"/>
</dbReference>
<dbReference type="SMART" id="SM00324">
    <property type="entry name" value="RhoGAP"/>
    <property type="match status" value="1"/>
</dbReference>
<keyword evidence="3 4" id="KW-0727">SH2 domain</keyword>
<feature type="region of interest" description="Disordered" evidence="6">
    <location>
        <begin position="106"/>
        <end position="127"/>
    </location>
</feature>
<evidence type="ECO:0000256" key="4">
    <source>
        <dbReference type="PROSITE-ProRule" id="PRU00191"/>
    </source>
</evidence>
<feature type="domain" description="Phorbol-ester/DAG-type" evidence="8">
    <location>
        <begin position="145"/>
        <end position="194"/>
    </location>
</feature>
<evidence type="ECO:0000313" key="11">
    <source>
        <dbReference type="Proteomes" id="UP000694867"/>
    </source>
</evidence>
<dbReference type="GO" id="GO:0008286">
    <property type="term" value="P:insulin receptor signaling pathway"/>
    <property type="evidence" value="ECO:0007669"/>
    <property type="project" value="TreeGrafter"/>
</dbReference>
<dbReference type="GO" id="GO:0046854">
    <property type="term" value="P:phosphatidylinositol phosphate biosynthetic process"/>
    <property type="evidence" value="ECO:0007669"/>
    <property type="project" value="TreeGrafter"/>
</dbReference>
<evidence type="ECO:0000256" key="6">
    <source>
        <dbReference type="SAM" id="MobiDB-lite"/>
    </source>
</evidence>
<keyword evidence="1" id="KW-0479">Metal-binding</keyword>
<dbReference type="InterPro" id="IPR035022">
    <property type="entry name" value="PI3kinase_P85_nSH2"/>
</dbReference>
<feature type="domain" description="SAM" evidence="9">
    <location>
        <begin position="8"/>
        <end position="71"/>
    </location>
</feature>
<dbReference type="GeneID" id="100899384"/>
<dbReference type="PROSITE" id="PS50105">
    <property type="entry name" value="SAM_DOMAIN"/>
    <property type="match status" value="1"/>
</dbReference>
<dbReference type="GO" id="GO:0046872">
    <property type="term" value="F:metal ion binding"/>
    <property type="evidence" value="ECO:0007669"/>
    <property type="project" value="UniProtKB-KW"/>
</dbReference>
<evidence type="ECO:0000259" key="8">
    <source>
        <dbReference type="PROSITE" id="PS50081"/>
    </source>
</evidence>
<evidence type="ECO:0000256" key="1">
    <source>
        <dbReference type="ARBA" id="ARBA00022723"/>
    </source>
</evidence>
<dbReference type="Gene3D" id="3.30.505.10">
    <property type="entry name" value="SH2 domain"/>
    <property type="match status" value="2"/>
</dbReference>
<dbReference type="PANTHER" id="PTHR10155">
    <property type="entry name" value="PHOSPHATIDYLINOSITOL 3-KINASE REGULATORY SUBUNIT"/>
    <property type="match status" value="1"/>
</dbReference>
<dbReference type="FunFam" id="3.30.505.10:FF:000100">
    <property type="entry name" value="phosphatidylinositol 3-kinase regulatory subunit gamma"/>
    <property type="match status" value="1"/>
</dbReference>
<dbReference type="SMART" id="SM00109">
    <property type="entry name" value="C1"/>
    <property type="match status" value="1"/>
</dbReference>
<dbReference type="SUPFAM" id="SSF55550">
    <property type="entry name" value="SH2 domain"/>
    <property type="match status" value="2"/>
</dbReference>
<reference evidence="12" key="1">
    <citation type="submission" date="2025-08" db="UniProtKB">
        <authorList>
            <consortium name="RefSeq"/>
        </authorList>
    </citation>
    <scope>IDENTIFICATION</scope>
</reference>
<dbReference type="Pfam" id="PF00017">
    <property type="entry name" value="SH2"/>
    <property type="match status" value="2"/>
</dbReference>
<accession>A0AAJ7SJY9</accession>
<dbReference type="InterPro" id="IPR000198">
    <property type="entry name" value="RhoGAP_dom"/>
</dbReference>
<dbReference type="InterPro" id="IPR013761">
    <property type="entry name" value="SAM/pointed_sf"/>
</dbReference>
<evidence type="ECO:0000313" key="12">
    <source>
        <dbReference type="RefSeq" id="XP_028969156.1"/>
    </source>
</evidence>
<dbReference type="Proteomes" id="UP000694867">
    <property type="component" value="Unplaced"/>
</dbReference>
<feature type="domain" description="Rho-GAP" evidence="10">
    <location>
        <begin position="218"/>
        <end position="416"/>
    </location>
</feature>
<dbReference type="SUPFAM" id="SSF57889">
    <property type="entry name" value="Cysteine-rich domain"/>
    <property type="match status" value="1"/>
</dbReference>
<feature type="domain" description="SH2" evidence="7">
    <location>
        <begin position="455"/>
        <end position="550"/>
    </location>
</feature>
<dbReference type="Gene3D" id="1.10.150.50">
    <property type="entry name" value="Transcription Factor, Ets-1"/>
    <property type="match status" value="1"/>
</dbReference>
<protein>
    <submittedName>
        <fullName evidence="12">Phosphatidylinositol 3-kinase regulatory subunit alpha</fullName>
    </submittedName>
</protein>
<dbReference type="CTD" id="33203"/>
<dbReference type="InterPro" id="IPR002219">
    <property type="entry name" value="PKC_DAG/PE"/>
</dbReference>
<dbReference type="SMART" id="SM00252">
    <property type="entry name" value="SH2"/>
    <property type="match status" value="2"/>
</dbReference>
<dbReference type="InterPro" id="IPR008936">
    <property type="entry name" value="Rho_GTPase_activation_prot"/>
</dbReference>
<evidence type="ECO:0000256" key="5">
    <source>
        <dbReference type="SAM" id="Coils"/>
    </source>
</evidence>
<dbReference type="Gene3D" id="1.10.555.10">
    <property type="entry name" value="Rho GTPase activation protein"/>
    <property type="match status" value="1"/>
</dbReference>
<dbReference type="CDD" id="cd12923">
    <property type="entry name" value="iSH2_PI3K_IA_R"/>
    <property type="match status" value="1"/>
</dbReference>
<organism evidence="11 12">
    <name type="scientific">Galendromus occidentalis</name>
    <name type="common">western predatory mite</name>
    <dbReference type="NCBI Taxonomy" id="34638"/>
    <lineage>
        <taxon>Eukaryota</taxon>
        <taxon>Metazoa</taxon>
        <taxon>Ecdysozoa</taxon>
        <taxon>Arthropoda</taxon>
        <taxon>Chelicerata</taxon>
        <taxon>Arachnida</taxon>
        <taxon>Acari</taxon>
        <taxon>Parasitiformes</taxon>
        <taxon>Mesostigmata</taxon>
        <taxon>Gamasina</taxon>
        <taxon>Phytoseioidea</taxon>
        <taxon>Phytoseiidae</taxon>
        <taxon>Typhlodrominae</taxon>
        <taxon>Galendromus</taxon>
    </lineage>
</organism>
<dbReference type="Pfam" id="PF00536">
    <property type="entry name" value="SAM_1"/>
    <property type="match status" value="1"/>
</dbReference>
<dbReference type="InterPro" id="IPR036860">
    <property type="entry name" value="SH2_dom_sf"/>
</dbReference>
<sequence>MLQPVYEWTTRNVLEWMASVNMISYSGPFESTAIQGSDLPALDKHKLAGMGIKEDYPQQTILVCISELCRNRGINLPSEEDASLADVTALRDDKHVSSAEFQSTNCRGDIESHHGSTSSSTISSRVSSPGIVAAAEDQHQSRQSTHQLYLVAFRSAADKCEQCQMSLSGRQVLLCRACGAVSHHECSSTELPPCSPGRIPPESLHRRLVAVSESPESIELSEQFSADEQAAPNCVLNCIENIELLAHRNPSIDLYAVYGSHIAPSDVNDLVRKLSQGDNTAKQSELSGYPAESFAAALKHYISKLSSPLIPFNFYDRFLEVAGEKNDENCAIRLRQLVHQLPATHASTLRALLSHLCRVCKLQFDRGQTQPPFDLVNAFCYLILRPKFEDIVSIIGNTPLHVRICSLLLSRGEWGEALPNFVVPSLPPVVPPRKMSAQPQTLPAPNESGLSGAEWYWGEISREECNEKLKDTPDGTFMVRDATSKTSGDFTLTLRQGGCNKLIKIIHRDGYYGFTDPLTFKSVVDLVQHFRTNSLAQYNPLLNVRLLYPVSRFHDDESRRIDSGTFRQMLMKSNREFLSFSRELDRLHDRYSQLRQEVDLKNHAQKSFEQATDMYELQTRAAREALLKYPQYRLALEDNLKTLKQRRDMLEHEHACVKTQIEKHLGLQRELETTMNTLKVEIAQRSKQRNFCQMSLIRHGISKDEINKLLQESSQLDEQKDKDPSCLWTTTTERHVKIVPVAGNYYTMTNPTARDDSSLPHNNEGTWLVSECTRLQAEQMLEGKQHGTFLIRKSKTGQFALSLSVMGKVEHCLIFQTSHGYGFAENQALFPTLKSLVLHYNRVSLEEHNSALRNTTLAVPVYAAGQPSAQQQKTEP</sequence>
<dbReference type="InterPro" id="IPR001660">
    <property type="entry name" value="SAM"/>
</dbReference>
<dbReference type="PROSITE" id="PS00479">
    <property type="entry name" value="ZF_DAG_PE_1"/>
    <property type="match status" value="1"/>
</dbReference>
<dbReference type="InterPro" id="IPR000980">
    <property type="entry name" value="SH2"/>
</dbReference>
<evidence type="ECO:0000256" key="3">
    <source>
        <dbReference type="ARBA" id="ARBA00022999"/>
    </source>
</evidence>
<dbReference type="PROSITE" id="PS50238">
    <property type="entry name" value="RHOGAP"/>
    <property type="match status" value="1"/>
</dbReference>
<keyword evidence="11" id="KW-1185">Reference proteome</keyword>
<gene>
    <name evidence="12" type="primary">LOC100899384</name>
</gene>
<dbReference type="InterPro" id="IPR046349">
    <property type="entry name" value="C1-like_sf"/>
</dbReference>
<dbReference type="Pfam" id="PF16454">
    <property type="entry name" value="PI3K_P85_iSH2"/>
    <property type="match status" value="1"/>
</dbReference>
<dbReference type="AlphaFoldDB" id="A0AAJ7SJY9"/>
<dbReference type="KEGG" id="goe:100899384"/>
<dbReference type="PRINTS" id="PR00678">
    <property type="entry name" value="PI3KINASEP85"/>
</dbReference>
<proteinExistence type="predicted"/>
<dbReference type="FunFam" id="3.30.505.10:FF:000014">
    <property type="entry name" value="Phosphatidylinositol 3-kinase regulatory subunit alpha"/>
    <property type="match status" value="1"/>
</dbReference>
<dbReference type="CDD" id="cd09942">
    <property type="entry name" value="SH2_nSH2_p85_like"/>
    <property type="match status" value="1"/>
</dbReference>
<keyword evidence="5" id="KW-0175">Coiled coil</keyword>
<evidence type="ECO:0000259" key="7">
    <source>
        <dbReference type="PROSITE" id="PS50001"/>
    </source>
</evidence>
<dbReference type="PROSITE" id="PS50001">
    <property type="entry name" value="SH2"/>
    <property type="match status" value="2"/>
</dbReference>
<dbReference type="PANTHER" id="PTHR10155:SF10">
    <property type="entry name" value="PI3K21B, ISOFORM B"/>
    <property type="match status" value="1"/>
</dbReference>
<dbReference type="InterPro" id="IPR032498">
    <property type="entry name" value="PI3K_P85_iSH2"/>
</dbReference>
<dbReference type="GO" id="GO:0005942">
    <property type="term" value="C:phosphatidylinositol 3-kinase complex"/>
    <property type="evidence" value="ECO:0007669"/>
    <property type="project" value="TreeGrafter"/>
</dbReference>
<feature type="domain" description="SH2" evidence="7">
    <location>
        <begin position="767"/>
        <end position="861"/>
    </location>
</feature>
<feature type="compositionally biased region" description="Low complexity" evidence="6">
    <location>
        <begin position="115"/>
        <end position="127"/>
    </location>
</feature>
<evidence type="ECO:0000259" key="9">
    <source>
        <dbReference type="PROSITE" id="PS50105"/>
    </source>
</evidence>
<feature type="coiled-coil region" evidence="5">
    <location>
        <begin position="633"/>
        <end position="660"/>
    </location>
</feature>
<dbReference type="Gene3D" id="1.10.287.1490">
    <property type="match status" value="1"/>
</dbReference>
<evidence type="ECO:0000259" key="10">
    <source>
        <dbReference type="PROSITE" id="PS50238"/>
    </source>
</evidence>
<evidence type="ECO:0000256" key="2">
    <source>
        <dbReference type="ARBA" id="ARBA00022833"/>
    </source>
</evidence>
<name>A0AAJ7SJY9_9ACAR</name>
<dbReference type="GO" id="GO:0046935">
    <property type="term" value="F:1-phosphatidylinositol-3-kinase regulator activity"/>
    <property type="evidence" value="ECO:0007669"/>
    <property type="project" value="TreeGrafter"/>
</dbReference>
<keyword evidence="2" id="KW-0862">Zinc</keyword>
<dbReference type="PROSITE" id="PS50081">
    <property type="entry name" value="ZF_DAG_PE_2"/>
    <property type="match status" value="1"/>
</dbReference>
<dbReference type="SUPFAM" id="SSF47769">
    <property type="entry name" value="SAM/Pointed domain"/>
    <property type="match status" value="1"/>
</dbReference>
<dbReference type="PRINTS" id="PR00401">
    <property type="entry name" value="SH2DOMAIN"/>
</dbReference>
<dbReference type="RefSeq" id="XP_028969156.1">
    <property type="nucleotide sequence ID" value="XM_029113323.1"/>
</dbReference>
<dbReference type="SUPFAM" id="SSF48350">
    <property type="entry name" value="GTPase activation domain, GAP"/>
    <property type="match status" value="1"/>
</dbReference>